<keyword evidence="14" id="KW-1185">Reference proteome</keyword>
<dbReference type="NCBIfam" id="TIGR00813">
    <property type="entry name" value="sss"/>
    <property type="match status" value="1"/>
</dbReference>
<proteinExistence type="inferred from homology"/>
<dbReference type="InterPro" id="IPR038377">
    <property type="entry name" value="Na/Glc_symporter_sf"/>
</dbReference>
<feature type="transmembrane region" description="Helical" evidence="12">
    <location>
        <begin position="510"/>
        <end position="532"/>
    </location>
</feature>
<evidence type="ECO:0000313" key="14">
    <source>
        <dbReference type="Proteomes" id="UP000827092"/>
    </source>
</evidence>
<gene>
    <name evidence="13" type="ORF">JTE90_008825</name>
</gene>
<dbReference type="GO" id="GO:0015293">
    <property type="term" value="F:symporter activity"/>
    <property type="evidence" value="ECO:0007669"/>
    <property type="project" value="TreeGrafter"/>
</dbReference>
<evidence type="ECO:0000256" key="2">
    <source>
        <dbReference type="ARBA" id="ARBA00006434"/>
    </source>
</evidence>
<evidence type="ECO:0000256" key="5">
    <source>
        <dbReference type="ARBA" id="ARBA00022692"/>
    </source>
</evidence>
<dbReference type="EMBL" id="JAFNEN010000153">
    <property type="protein sequence ID" value="KAG8191762.1"/>
    <property type="molecule type" value="Genomic_DNA"/>
</dbReference>
<evidence type="ECO:0000313" key="13">
    <source>
        <dbReference type="EMBL" id="KAG8191762.1"/>
    </source>
</evidence>
<accession>A0AAV6V6G9</accession>
<evidence type="ECO:0000256" key="7">
    <source>
        <dbReference type="ARBA" id="ARBA00023053"/>
    </source>
</evidence>
<feature type="transmembrane region" description="Helical" evidence="12">
    <location>
        <begin position="155"/>
        <end position="176"/>
    </location>
</feature>
<feature type="transmembrane region" description="Helical" evidence="12">
    <location>
        <begin position="47"/>
        <end position="67"/>
    </location>
</feature>
<keyword evidence="4" id="KW-1003">Cell membrane</keyword>
<feature type="transmembrane region" description="Helical" evidence="12">
    <location>
        <begin position="6"/>
        <end position="26"/>
    </location>
</feature>
<feature type="transmembrane region" description="Helical" evidence="12">
    <location>
        <begin position="440"/>
        <end position="460"/>
    </location>
</feature>
<keyword evidence="9 12" id="KW-0472">Membrane</keyword>
<feature type="transmembrane region" description="Helical" evidence="12">
    <location>
        <begin position="380"/>
        <end position="400"/>
    </location>
</feature>
<evidence type="ECO:0000256" key="8">
    <source>
        <dbReference type="ARBA" id="ARBA00023065"/>
    </source>
</evidence>
<dbReference type="AlphaFoldDB" id="A0AAV6V6G9"/>
<sequence>MSYLGAADYAVLGCMLCASAAIGLYFRMSGGRQKTTQEFLMGGRAMGVFPVAFSLMATYMSAISVLGMPGETYNYGTQYLMWLLGTPVGALIAGKAFLPVFYEMNVSTAYEYLEKRFGKTTRTIASILFTVQMILYMAVVLYAPSLALNAVTGLSTWASVVSLAVVCTFYCSLGGLKAVLWTDVLQALLMLVTVSAVAIAGCARVGGIDRVIEIASEGGRLVFFNTSPSFFDRYTLWGSVISGLIFSLHTCGTNQAQLQRMLSVGHLGRAQKALFWSVPLIAAFIGLAFFDGVVIYALFHDCDPLSRPEAPIKSADQLMPLSIVHLFAKAPGMTGLCVSGVFSASLSTVSSAVNSLTAVTLEDFIRPHCCASNSETRLALIAKILAVCYGAFTILLTLVVSEFRGVMEASNVLFGMVGGPVLGVYALGMLTSLANEQGTLVGLLCGFTLTAWLSFGSYAAKAPVPDLLPTSLQGCPTLNATMSNATSTFLHSDIIMDEGRYIFPAYRISYVWFPLIGAISVVLFGYAASFAFGRWFSIPEVNENHISPVLRKLYFKSKKEYKTNGCNIREMEMKEPLRSENRGVLHES</sequence>
<evidence type="ECO:0000256" key="11">
    <source>
        <dbReference type="RuleBase" id="RU362091"/>
    </source>
</evidence>
<evidence type="ECO:0000256" key="4">
    <source>
        <dbReference type="ARBA" id="ARBA00022475"/>
    </source>
</evidence>
<dbReference type="Gene3D" id="1.20.1730.10">
    <property type="entry name" value="Sodium/glucose cotransporter"/>
    <property type="match status" value="1"/>
</dbReference>
<dbReference type="GO" id="GO:0005886">
    <property type="term" value="C:plasma membrane"/>
    <property type="evidence" value="ECO:0007669"/>
    <property type="project" value="UniProtKB-SubCell"/>
</dbReference>
<dbReference type="PROSITE" id="PS50283">
    <property type="entry name" value="NA_SOLUT_SYMP_3"/>
    <property type="match status" value="1"/>
</dbReference>
<dbReference type="GO" id="GO:0006814">
    <property type="term" value="P:sodium ion transport"/>
    <property type="evidence" value="ECO:0007669"/>
    <property type="project" value="UniProtKB-KW"/>
</dbReference>
<evidence type="ECO:0000256" key="1">
    <source>
        <dbReference type="ARBA" id="ARBA00004651"/>
    </source>
</evidence>
<keyword evidence="3" id="KW-0813">Transport</keyword>
<keyword evidence="10" id="KW-0739">Sodium transport</keyword>
<feature type="transmembrane region" description="Helical" evidence="12">
    <location>
        <begin position="412"/>
        <end position="434"/>
    </location>
</feature>
<dbReference type="CDD" id="cd11492">
    <property type="entry name" value="SLC5sbd_NIS-SMVT"/>
    <property type="match status" value="1"/>
</dbReference>
<evidence type="ECO:0000256" key="6">
    <source>
        <dbReference type="ARBA" id="ARBA00022989"/>
    </source>
</evidence>
<dbReference type="PANTHER" id="PTHR42985:SF40">
    <property type="entry name" value="LD47995P-RELATED"/>
    <property type="match status" value="1"/>
</dbReference>
<feature type="transmembrane region" description="Helical" evidence="12">
    <location>
        <begin position="234"/>
        <end position="252"/>
    </location>
</feature>
<dbReference type="Proteomes" id="UP000827092">
    <property type="component" value="Unassembled WGS sequence"/>
</dbReference>
<evidence type="ECO:0000256" key="3">
    <source>
        <dbReference type="ARBA" id="ARBA00022448"/>
    </source>
</evidence>
<dbReference type="PANTHER" id="PTHR42985">
    <property type="entry name" value="SODIUM-COUPLED MONOCARBOXYLATE TRANSPORTER"/>
    <property type="match status" value="1"/>
</dbReference>
<feature type="transmembrane region" description="Helical" evidence="12">
    <location>
        <begin position="123"/>
        <end position="143"/>
    </location>
</feature>
<feature type="transmembrane region" description="Helical" evidence="12">
    <location>
        <begin position="79"/>
        <end position="102"/>
    </location>
</feature>
<organism evidence="13 14">
    <name type="scientific">Oedothorax gibbosus</name>
    <dbReference type="NCBI Taxonomy" id="931172"/>
    <lineage>
        <taxon>Eukaryota</taxon>
        <taxon>Metazoa</taxon>
        <taxon>Ecdysozoa</taxon>
        <taxon>Arthropoda</taxon>
        <taxon>Chelicerata</taxon>
        <taxon>Arachnida</taxon>
        <taxon>Araneae</taxon>
        <taxon>Araneomorphae</taxon>
        <taxon>Entelegynae</taxon>
        <taxon>Araneoidea</taxon>
        <taxon>Linyphiidae</taxon>
        <taxon>Erigoninae</taxon>
        <taxon>Oedothorax</taxon>
    </lineage>
</organism>
<reference evidence="13 14" key="1">
    <citation type="journal article" date="2022" name="Nat. Ecol. Evol.">
        <title>A masculinizing supergene underlies an exaggerated male reproductive morph in a spider.</title>
        <authorList>
            <person name="Hendrickx F."/>
            <person name="De Corte Z."/>
            <person name="Sonet G."/>
            <person name="Van Belleghem S.M."/>
            <person name="Kostlbacher S."/>
            <person name="Vangestel C."/>
        </authorList>
    </citation>
    <scope>NUCLEOTIDE SEQUENCE [LARGE SCALE GENOMIC DNA]</scope>
    <source>
        <strain evidence="13">W744_W776</strain>
    </source>
</reference>
<dbReference type="InterPro" id="IPR001734">
    <property type="entry name" value="Na/solute_symporter"/>
</dbReference>
<evidence type="ECO:0000256" key="12">
    <source>
        <dbReference type="SAM" id="Phobius"/>
    </source>
</evidence>
<keyword evidence="6 12" id="KW-1133">Transmembrane helix</keyword>
<comment type="caution">
    <text evidence="13">The sequence shown here is derived from an EMBL/GenBank/DDBJ whole genome shotgun (WGS) entry which is preliminary data.</text>
</comment>
<keyword evidence="7" id="KW-0915">Sodium</keyword>
<dbReference type="Pfam" id="PF00474">
    <property type="entry name" value="SSF"/>
    <property type="match status" value="1"/>
</dbReference>
<comment type="similarity">
    <text evidence="2 11">Belongs to the sodium:solute symporter (SSF) (TC 2.A.21) family.</text>
</comment>
<evidence type="ECO:0008006" key="15">
    <source>
        <dbReference type="Google" id="ProtNLM"/>
    </source>
</evidence>
<keyword evidence="5 12" id="KW-0812">Transmembrane</keyword>
<feature type="transmembrane region" description="Helical" evidence="12">
    <location>
        <begin position="188"/>
        <end position="207"/>
    </location>
</feature>
<name>A0AAV6V6G9_9ARAC</name>
<comment type="subcellular location">
    <subcellularLocation>
        <location evidence="1">Cell membrane</location>
        <topology evidence="1">Multi-pass membrane protein</topology>
    </subcellularLocation>
</comment>
<keyword evidence="8" id="KW-0406">Ion transport</keyword>
<evidence type="ECO:0000256" key="10">
    <source>
        <dbReference type="ARBA" id="ARBA00023201"/>
    </source>
</evidence>
<protein>
    <recommendedName>
        <fullName evidence="15">Sodium-dependent multivitamin transporter</fullName>
    </recommendedName>
</protein>
<feature type="transmembrane region" description="Helical" evidence="12">
    <location>
        <begin position="273"/>
        <end position="299"/>
    </location>
</feature>
<evidence type="ECO:0000256" key="9">
    <source>
        <dbReference type="ARBA" id="ARBA00023136"/>
    </source>
</evidence>
<dbReference type="InterPro" id="IPR051163">
    <property type="entry name" value="Sodium:Solute_Symporter_SSF"/>
</dbReference>